<accession>A0A0E9WK09</accession>
<sequence>MTLHAVLSQSDGSSSSVGQAVNSTGRGCSARRMTFGFSAKQDSLSIRHAWFWNILWSLTLNK</sequence>
<evidence type="ECO:0000313" key="2">
    <source>
        <dbReference type="EMBL" id="JAH90636.1"/>
    </source>
</evidence>
<organism evidence="2">
    <name type="scientific">Anguilla anguilla</name>
    <name type="common">European freshwater eel</name>
    <name type="synonym">Muraena anguilla</name>
    <dbReference type="NCBI Taxonomy" id="7936"/>
    <lineage>
        <taxon>Eukaryota</taxon>
        <taxon>Metazoa</taxon>
        <taxon>Chordata</taxon>
        <taxon>Craniata</taxon>
        <taxon>Vertebrata</taxon>
        <taxon>Euteleostomi</taxon>
        <taxon>Actinopterygii</taxon>
        <taxon>Neopterygii</taxon>
        <taxon>Teleostei</taxon>
        <taxon>Anguilliformes</taxon>
        <taxon>Anguillidae</taxon>
        <taxon>Anguilla</taxon>
    </lineage>
</organism>
<protein>
    <submittedName>
        <fullName evidence="2">Uncharacterized protein</fullName>
    </submittedName>
</protein>
<reference evidence="2" key="2">
    <citation type="journal article" date="2015" name="Fish Shellfish Immunol.">
        <title>Early steps in the European eel (Anguilla anguilla)-Vibrio vulnificus interaction in the gills: Role of the RtxA13 toxin.</title>
        <authorList>
            <person name="Callol A."/>
            <person name="Pajuelo D."/>
            <person name="Ebbesson L."/>
            <person name="Teles M."/>
            <person name="MacKenzie S."/>
            <person name="Amaro C."/>
        </authorList>
    </citation>
    <scope>NUCLEOTIDE SEQUENCE</scope>
</reference>
<reference evidence="2" key="1">
    <citation type="submission" date="2014-11" db="EMBL/GenBank/DDBJ databases">
        <authorList>
            <person name="Amaro Gonzalez C."/>
        </authorList>
    </citation>
    <scope>NUCLEOTIDE SEQUENCE</scope>
</reference>
<proteinExistence type="predicted"/>
<feature type="compositionally biased region" description="Low complexity" evidence="1">
    <location>
        <begin position="8"/>
        <end position="19"/>
    </location>
</feature>
<feature type="region of interest" description="Disordered" evidence="1">
    <location>
        <begin position="1"/>
        <end position="27"/>
    </location>
</feature>
<evidence type="ECO:0000256" key="1">
    <source>
        <dbReference type="SAM" id="MobiDB-lite"/>
    </source>
</evidence>
<dbReference type="EMBL" id="GBXM01017941">
    <property type="protein sequence ID" value="JAH90636.1"/>
    <property type="molecule type" value="Transcribed_RNA"/>
</dbReference>
<dbReference type="AlphaFoldDB" id="A0A0E9WK09"/>
<name>A0A0E9WK09_ANGAN</name>